<evidence type="ECO:0008006" key="5">
    <source>
        <dbReference type="Google" id="ProtNLM"/>
    </source>
</evidence>
<evidence type="ECO:0000313" key="4">
    <source>
        <dbReference type="Proteomes" id="UP000807115"/>
    </source>
</evidence>
<feature type="signal peptide" evidence="2">
    <location>
        <begin position="1"/>
        <end position="32"/>
    </location>
</feature>
<feature type="region of interest" description="Disordered" evidence="1">
    <location>
        <begin position="29"/>
        <end position="50"/>
    </location>
</feature>
<evidence type="ECO:0000313" key="3">
    <source>
        <dbReference type="EMBL" id="KAG0528685.1"/>
    </source>
</evidence>
<evidence type="ECO:0000256" key="1">
    <source>
        <dbReference type="SAM" id="MobiDB-lite"/>
    </source>
</evidence>
<protein>
    <recommendedName>
        <fullName evidence="5">Hydrophobic seed protein domain-containing protein</fullName>
    </recommendedName>
</protein>
<reference evidence="3" key="1">
    <citation type="journal article" date="2019" name="BMC Genomics">
        <title>A new reference genome for Sorghum bicolor reveals high levels of sequence similarity between sweet and grain genotypes: implications for the genetics of sugar metabolism.</title>
        <authorList>
            <person name="Cooper E.A."/>
            <person name="Brenton Z.W."/>
            <person name="Flinn B.S."/>
            <person name="Jenkins J."/>
            <person name="Shu S."/>
            <person name="Flowers D."/>
            <person name="Luo F."/>
            <person name="Wang Y."/>
            <person name="Xia P."/>
            <person name="Barry K."/>
            <person name="Daum C."/>
            <person name="Lipzen A."/>
            <person name="Yoshinaga Y."/>
            <person name="Schmutz J."/>
            <person name="Saski C."/>
            <person name="Vermerris W."/>
            <person name="Kresovich S."/>
        </authorList>
    </citation>
    <scope>NUCLEOTIDE SEQUENCE</scope>
</reference>
<feature type="chain" id="PRO_5036909724" description="Hydrophobic seed protein domain-containing protein" evidence="2">
    <location>
        <begin position="33"/>
        <end position="123"/>
    </location>
</feature>
<reference evidence="3" key="2">
    <citation type="submission" date="2020-10" db="EMBL/GenBank/DDBJ databases">
        <authorList>
            <person name="Cooper E.A."/>
            <person name="Brenton Z.W."/>
            <person name="Flinn B.S."/>
            <person name="Jenkins J."/>
            <person name="Shu S."/>
            <person name="Flowers D."/>
            <person name="Luo F."/>
            <person name="Wang Y."/>
            <person name="Xia P."/>
            <person name="Barry K."/>
            <person name="Daum C."/>
            <person name="Lipzen A."/>
            <person name="Yoshinaga Y."/>
            <person name="Schmutz J."/>
            <person name="Saski C."/>
            <person name="Vermerris W."/>
            <person name="Kresovich S."/>
        </authorList>
    </citation>
    <scope>NUCLEOTIDE SEQUENCE</scope>
</reference>
<dbReference type="Proteomes" id="UP000807115">
    <property type="component" value="Chromosome 5"/>
</dbReference>
<accession>A0A921UF26</accession>
<proteinExistence type="predicted"/>
<comment type="caution">
    <text evidence="3">The sequence shown here is derived from an EMBL/GenBank/DDBJ whole genome shotgun (WGS) entry which is preliminary data.</text>
</comment>
<organism evidence="3 4">
    <name type="scientific">Sorghum bicolor</name>
    <name type="common">Sorghum</name>
    <name type="synonym">Sorghum vulgare</name>
    <dbReference type="NCBI Taxonomy" id="4558"/>
    <lineage>
        <taxon>Eukaryota</taxon>
        <taxon>Viridiplantae</taxon>
        <taxon>Streptophyta</taxon>
        <taxon>Embryophyta</taxon>
        <taxon>Tracheophyta</taxon>
        <taxon>Spermatophyta</taxon>
        <taxon>Magnoliopsida</taxon>
        <taxon>Liliopsida</taxon>
        <taxon>Poales</taxon>
        <taxon>Poaceae</taxon>
        <taxon>PACMAD clade</taxon>
        <taxon>Panicoideae</taxon>
        <taxon>Andropogonodae</taxon>
        <taxon>Andropogoneae</taxon>
        <taxon>Sorghinae</taxon>
        <taxon>Sorghum</taxon>
    </lineage>
</organism>
<sequence length="123" mass="12556">MAASNNKSGVSMPALLFVALMLTTAPASSVRAQQSPPPPPSQNNPCPSGYPNSIAFTQGAAAYLVRGILLLVLVPVGPVTPGNSLVNCFCYPTTNITIPVLPPLPPVTVPNINGPLACVQAPI</sequence>
<dbReference type="EMBL" id="CM027684">
    <property type="protein sequence ID" value="KAG0528685.1"/>
    <property type="molecule type" value="Genomic_DNA"/>
</dbReference>
<name>A0A921UF26_SORBI</name>
<dbReference type="AlphaFoldDB" id="A0A921UF26"/>
<gene>
    <name evidence="3" type="ORF">BDA96_05G033200</name>
</gene>
<keyword evidence="2" id="KW-0732">Signal</keyword>
<evidence type="ECO:0000256" key="2">
    <source>
        <dbReference type="SAM" id="SignalP"/>
    </source>
</evidence>